<proteinExistence type="predicted"/>
<organism evidence="1 2">
    <name type="scientific">Solea senegalensis</name>
    <name type="common">Senegalese sole</name>
    <dbReference type="NCBI Taxonomy" id="28829"/>
    <lineage>
        <taxon>Eukaryota</taxon>
        <taxon>Metazoa</taxon>
        <taxon>Chordata</taxon>
        <taxon>Craniata</taxon>
        <taxon>Vertebrata</taxon>
        <taxon>Euteleostomi</taxon>
        <taxon>Actinopterygii</taxon>
        <taxon>Neopterygii</taxon>
        <taxon>Teleostei</taxon>
        <taxon>Neoteleostei</taxon>
        <taxon>Acanthomorphata</taxon>
        <taxon>Carangaria</taxon>
        <taxon>Pleuronectiformes</taxon>
        <taxon>Pleuronectoidei</taxon>
        <taxon>Soleidae</taxon>
        <taxon>Solea</taxon>
    </lineage>
</organism>
<evidence type="ECO:0000313" key="1">
    <source>
        <dbReference type="EMBL" id="KAG7522851.1"/>
    </source>
</evidence>
<gene>
    <name evidence="1" type="ORF">JOB18_032207</name>
</gene>
<comment type="caution">
    <text evidence="1">The sequence shown here is derived from an EMBL/GenBank/DDBJ whole genome shotgun (WGS) entry which is preliminary data.</text>
</comment>
<dbReference type="AlphaFoldDB" id="A0AAV6T0F7"/>
<accession>A0AAV6T0F7</accession>
<sequence>MNFGLIHTKMSSQRERVNLLLESIANSPQNKPFLSVTVRAKYCRDMQPKTVRSTLQGGAVTHWSTILSIIFCRSKSSEIRDSLQVVRRDPEMRPEGLKQAAVFRNMTYRSRMGGDGGVRVSILGGFHTNSH</sequence>
<protein>
    <submittedName>
        <fullName evidence="1">Uncharacterized protein</fullName>
    </submittedName>
</protein>
<dbReference type="Proteomes" id="UP000693946">
    <property type="component" value="Linkage Group LG10"/>
</dbReference>
<evidence type="ECO:0000313" key="2">
    <source>
        <dbReference type="Proteomes" id="UP000693946"/>
    </source>
</evidence>
<reference evidence="1 2" key="1">
    <citation type="journal article" date="2021" name="Sci. Rep.">
        <title>Chromosome anchoring in Senegalese sole (Solea senegalensis) reveals sex-associated markers and genome rearrangements in flatfish.</title>
        <authorList>
            <person name="Guerrero-Cozar I."/>
            <person name="Gomez-Garrido J."/>
            <person name="Berbel C."/>
            <person name="Martinez-Blanch J.F."/>
            <person name="Alioto T."/>
            <person name="Claros M.G."/>
            <person name="Gagnaire P.A."/>
            <person name="Manchado M."/>
        </authorList>
    </citation>
    <scope>NUCLEOTIDE SEQUENCE [LARGE SCALE GENOMIC DNA]</scope>
    <source>
        <strain evidence="1">Sse05_10M</strain>
    </source>
</reference>
<dbReference type="EMBL" id="JAGKHQ010000002">
    <property type="protein sequence ID" value="KAG7522851.1"/>
    <property type="molecule type" value="Genomic_DNA"/>
</dbReference>
<name>A0AAV6T0F7_SOLSE</name>
<keyword evidence="2" id="KW-1185">Reference proteome</keyword>